<dbReference type="InterPro" id="IPR036439">
    <property type="entry name" value="Dockerin_dom_sf"/>
</dbReference>
<gene>
    <name evidence="1" type="ORF">CSC2_44860</name>
</gene>
<protein>
    <recommendedName>
        <fullName evidence="3">Dockerin domain-containing protein</fullName>
    </recommendedName>
</protein>
<evidence type="ECO:0000313" key="2">
    <source>
        <dbReference type="Proteomes" id="UP000663802"/>
    </source>
</evidence>
<comment type="caution">
    <text evidence="1">The sequence shown here is derived from an EMBL/GenBank/DDBJ whole genome shotgun (WGS) entry which is preliminary data.</text>
</comment>
<evidence type="ECO:0008006" key="3">
    <source>
        <dbReference type="Google" id="ProtNLM"/>
    </source>
</evidence>
<organism evidence="1 2">
    <name type="scientific">Clostridium zeae</name>
    <dbReference type="NCBI Taxonomy" id="2759022"/>
    <lineage>
        <taxon>Bacteria</taxon>
        <taxon>Bacillati</taxon>
        <taxon>Bacillota</taxon>
        <taxon>Clostridia</taxon>
        <taxon>Eubacteriales</taxon>
        <taxon>Clostridiaceae</taxon>
        <taxon>Clostridium</taxon>
    </lineage>
</organism>
<dbReference type="Gene3D" id="1.10.1330.10">
    <property type="entry name" value="Dockerin domain"/>
    <property type="match status" value="1"/>
</dbReference>
<dbReference type="EMBL" id="BMBA01000008">
    <property type="protein sequence ID" value="GFZ33960.1"/>
    <property type="molecule type" value="Genomic_DNA"/>
</dbReference>
<accession>A0ABQ1EH56</accession>
<sequence length="1170" mass="131595">MRIINKFIATLLIFIFTMGIFVDNYTVKAFAEESTKNNREQQIQLGKGNEKVLKAAEDDYIKVSVKDPEGNPVVNGFISNNSMIGVGKIQIVDGFANIPKDFALQDNEYFYLKGTNSNGVMIMYTDIKISINTVEIRDTTSNKIFLKTNVPSDSSNIRLNLYKKMAMNNNYSIYEDSYYNLDEFYKDYKSTYIWTSASYEIIGVNIIKDDKSIGYIMADTIANGKNINLDYTNTMDIKVNTPNNYKVSLVVSIGNRQLETLYNNPKVIKYSQNVINGYRAYYQDNNKNTFNYYKNLEEPLKGSSYNLNIGDTYKVKAEYYKTNSVDAYKTAQTVLTILDEYNNSIIIKSADGNSPYKNVVADISDGGKVVDSITKDASVSGTSYNVKYTPNVTLPTFDVTLKMNILGKSYVSNSLNYLFDMSKYTEVKVKDQQGRPLKSGELLFPLTNAFKINDGSVYILTKLMNNSTAAIRGINADGEYVLSPEIKLYSSTTAINLEGNRVEVDADLSNIPNITSGHINVYSKKSVNLNHLMLDWEATNKGVANKLFVWIQGNDDYYYEDEIVAQNDYKYIIGKKFNYLDSIIDIKTDNLTEVKFSGGMTHYFEQFKNSPSKTGAESYEKLFMSQNTFILTGVYIYTKINGKNELEYCDLKKVEYINGRYYTPLLGKNFYMDNKIDKYLNKGQQISVLYTCRDEYGDYFPIEGSFDFEINLVDSSGTVVKKLAKSVVNGGQYFTVPTDIPSGFYSANIVTYSNNQKVAERTIDGVYVAGGVSYNIGKSEKSTLVSVYDMDKNIYTMDYDEMNEDLYLPGEILSGSKEYYLSTFKKKDTGIVHEKNKVQLVKGSLQKSAYSSVKLKLNGGIKKLILNNRSDSMSYDAGNTDSIDLQLVLGETYNLSAYCEDAQGGYWVEKIIEATDNLSEVTLDRNDLRKVTLNSKFSNYAEIMNVIAKNNLTGKTYELDRNINTEKNIYLPKGAYDFTFTVKLNNSNSFNEYKKSIDITNNNGVINIGDKLSYDIVLDKSSYSTGDKVIAKLANVKDGDIKLTGYENSVIEESEVKIDLMHGAKVLKTFEGQIPSSIKGDCSLAIRGNILGLGEVSSKPVTLSIINSENIKEGDINLDGIVDIFDLVYITRDFGKSKGQGDYDARVNLQTTDDVIDIKDLAKAASNYEK</sequence>
<dbReference type="RefSeq" id="WP_206872471.1">
    <property type="nucleotide sequence ID" value="NZ_BMBA01000008.1"/>
</dbReference>
<evidence type="ECO:0000313" key="1">
    <source>
        <dbReference type="EMBL" id="GFZ33960.1"/>
    </source>
</evidence>
<proteinExistence type="predicted"/>
<reference evidence="1 2" key="1">
    <citation type="journal article" date="2021" name="Int. J. Syst. Evol. Microbiol.">
        <title>Clostridium zeae sp. nov., isolated from corn silage.</title>
        <authorList>
            <person name="Kobayashi H."/>
            <person name="Tanizawa Y."/>
            <person name="Yagura M."/>
            <person name="Sakamoto M."/>
            <person name="Ohkuma M."/>
            <person name="Tohno M."/>
        </authorList>
    </citation>
    <scope>NUCLEOTIDE SEQUENCE [LARGE SCALE GENOMIC DNA]</scope>
    <source>
        <strain evidence="1 2">CSC2</strain>
    </source>
</reference>
<keyword evidence="2" id="KW-1185">Reference proteome</keyword>
<name>A0ABQ1EH56_9CLOT</name>
<dbReference type="Proteomes" id="UP000663802">
    <property type="component" value="Unassembled WGS sequence"/>
</dbReference>